<dbReference type="EMBL" id="CAJJDP010000016">
    <property type="protein sequence ID" value="CAD8144379.1"/>
    <property type="molecule type" value="Genomic_DNA"/>
</dbReference>
<reference evidence="1" key="1">
    <citation type="submission" date="2021-01" db="EMBL/GenBank/DDBJ databases">
        <authorList>
            <consortium name="Genoscope - CEA"/>
            <person name="William W."/>
        </authorList>
    </citation>
    <scope>NUCLEOTIDE SEQUENCE</scope>
</reference>
<evidence type="ECO:0000313" key="1">
    <source>
        <dbReference type="EMBL" id="CAD8144379.1"/>
    </source>
</evidence>
<accession>A0A8S1SYF3</accession>
<gene>
    <name evidence="1" type="ORF">POCTA_138.1.T0160119</name>
</gene>
<dbReference type="OMA" id="SSHEIIM"/>
<protein>
    <submittedName>
        <fullName evidence="1">Uncharacterized protein</fullName>
    </submittedName>
</protein>
<evidence type="ECO:0000313" key="2">
    <source>
        <dbReference type="Proteomes" id="UP000683925"/>
    </source>
</evidence>
<sequence>MGCNIQKHQYTKNDIIISSPPLTYPSSHEIIMMPYALDEQHPASRIPVQIQWNTKDQKTKEQLSEITISLSPNIISKPIQN</sequence>
<dbReference type="OrthoDB" id="303645at2759"/>
<proteinExistence type="predicted"/>
<keyword evidence="2" id="KW-1185">Reference proteome</keyword>
<dbReference type="AlphaFoldDB" id="A0A8S1SYF3"/>
<organism evidence="1 2">
    <name type="scientific">Paramecium octaurelia</name>
    <dbReference type="NCBI Taxonomy" id="43137"/>
    <lineage>
        <taxon>Eukaryota</taxon>
        <taxon>Sar</taxon>
        <taxon>Alveolata</taxon>
        <taxon>Ciliophora</taxon>
        <taxon>Intramacronucleata</taxon>
        <taxon>Oligohymenophorea</taxon>
        <taxon>Peniculida</taxon>
        <taxon>Parameciidae</taxon>
        <taxon>Paramecium</taxon>
    </lineage>
</organism>
<dbReference type="Proteomes" id="UP000683925">
    <property type="component" value="Unassembled WGS sequence"/>
</dbReference>
<comment type="caution">
    <text evidence="1">The sequence shown here is derived from an EMBL/GenBank/DDBJ whole genome shotgun (WGS) entry which is preliminary data.</text>
</comment>
<name>A0A8S1SYF3_PAROT</name>